<dbReference type="SMART" id="SM00354">
    <property type="entry name" value="HTH_LACI"/>
    <property type="match status" value="1"/>
</dbReference>
<dbReference type="SUPFAM" id="SSF47413">
    <property type="entry name" value="lambda repressor-like DNA-binding domains"/>
    <property type="match status" value="1"/>
</dbReference>
<keyword evidence="2" id="KW-0238">DNA-binding</keyword>
<dbReference type="CDD" id="cd01392">
    <property type="entry name" value="HTH_LacI"/>
    <property type="match status" value="1"/>
</dbReference>
<dbReference type="CDD" id="cd20010">
    <property type="entry name" value="PBP1_AglR-like"/>
    <property type="match status" value="1"/>
</dbReference>
<reference evidence="5" key="2">
    <citation type="submission" date="2020-09" db="EMBL/GenBank/DDBJ databases">
        <authorList>
            <person name="Sun Q."/>
            <person name="Kim S."/>
        </authorList>
    </citation>
    <scope>NUCLEOTIDE SEQUENCE</scope>
    <source>
        <strain evidence="5">KCTC 32437</strain>
    </source>
</reference>
<keyword evidence="1" id="KW-0805">Transcription regulation</keyword>
<evidence type="ECO:0000313" key="5">
    <source>
        <dbReference type="EMBL" id="GHA17793.1"/>
    </source>
</evidence>
<dbReference type="GO" id="GO:0003700">
    <property type="term" value="F:DNA-binding transcription factor activity"/>
    <property type="evidence" value="ECO:0007669"/>
    <property type="project" value="TreeGrafter"/>
</dbReference>
<dbReference type="EMBL" id="BMZE01000001">
    <property type="protein sequence ID" value="GHA17793.1"/>
    <property type="molecule type" value="Genomic_DNA"/>
</dbReference>
<dbReference type="AlphaFoldDB" id="A0A918VRG9"/>
<accession>A0A918VRG9</accession>
<dbReference type="Gene3D" id="3.40.50.2300">
    <property type="match status" value="2"/>
</dbReference>
<dbReference type="Proteomes" id="UP000646579">
    <property type="component" value="Unassembled WGS sequence"/>
</dbReference>
<dbReference type="Pfam" id="PF00356">
    <property type="entry name" value="LacI"/>
    <property type="match status" value="1"/>
</dbReference>
<dbReference type="PANTHER" id="PTHR30146">
    <property type="entry name" value="LACI-RELATED TRANSCRIPTIONAL REPRESSOR"/>
    <property type="match status" value="1"/>
</dbReference>
<dbReference type="Pfam" id="PF13377">
    <property type="entry name" value="Peripla_BP_3"/>
    <property type="match status" value="1"/>
</dbReference>
<keyword evidence="6" id="KW-1185">Reference proteome</keyword>
<gene>
    <name evidence="5" type="primary">thuR</name>
    <name evidence="5" type="ORF">GCM10007989_11240</name>
</gene>
<reference evidence="5" key="1">
    <citation type="journal article" date="2014" name="Int. J. Syst. Evol. Microbiol.">
        <title>Complete genome sequence of Corynebacterium casei LMG S-19264T (=DSM 44701T), isolated from a smear-ripened cheese.</title>
        <authorList>
            <consortium name="US DOE Joint Genome Institute (JGI-PGF)"/>
            <person name="Walter F."/>
            <person name="Albersmeier A."/>
            <person name="Kalinowski J."/>
            <person name="Ruckert C."/>
        </authorList>
    </citation>
    <scope>NUCLEOTIDE SEQUENCE</scope>
    <source>
        <strain evidence="5">KCTC 32437</strain>
    </source>
</reference>
<protein>
    <submittedName>
        <fullName evidence="5">Transcriptional regulator</fullName>
    </submittedName>
</protein>
<evidence type="ECO:0000256" key="3">
    <source>
        <dbReference type="ARBA" id="ARBA00023163"/>
    </source>
</evidence>
<evidence type="ECO:0000259" key="4">
    <source>
        <dbReference type="PROSITE" id="PS50932"/>
    </source>
</evidence>
<dbReference type="InterPro" id="IPR028082">
    <property type="entry name" value="Peripla_BP_I"/>
</dbReference>
<keyword evidence="3" id="KW-0804">Transcription</keyword>
<dbReference type="SUPFAM" id="SSF53822">
    <property type="entry name" value="Periplasmic binding protein-like I"/>
    <property type="match status" value="1"/>
</dbReference>
<name>A0A918VRG9_9HYPH</name>
<dbReference type="PANTHER" id="PTHR30146:SF109">
    <property type="entry name" value="HTH-TYPE TRANSCRIPTIONAL REGULATOR GALS"/>
    <property type="match status" value="1"/>
</dbReference>
<dbReference type="InterPro" id="IPR000843">
    <property type="entry name" value="HTH_LacI"/>
</dbReference>
<dbReference type="RefSeq" id="WP_189424720.1">
    <property type="nucleotide sequence ID" value="NZ_BMZE01000001.1"/>
</dbReference>
<comment type="caution">
    <text evidence="5">The sequence shown here is derived from an EMBL/GenBank/DDBJ whole genome shotgun (WGS) entry which is preliminary data.</text>
</comment>
<dbReference type="PROSITE" id="PS50932">
    <property type="entry name" value="HTH_LACI_2"/>
    <property type="match status" value="1"/>
</dbReference>
<evidence type="ECO:0000256" key="2">
    <source>
        <dbReference type="ARBA" id="ARBA00023125"/>
    </source>
</evidence>
<evidence type="ECO:0000313" key="6">
    <source>
        <dbReference type="Proteomes" id="UP000646579"/>
    </source>
</evidence>
<proteinExistence type="predicted"/>
<dbReference type="InterPro" id="IPR010982">
    <property type="entry name" value="Lambda_DNA-bd_dom_sf"/>
</dbReference>
<dbReference type="InterPro" id="IPR046335">
    <property type="entry name" value="LacI/GalR-like_sensor"/>
</dbReference>
<dbReference type="GO" id="GO:0000976">
    <property type="term" value="F:transcription cis-regulatory region binding"/>
    <property type="evidence" value="ECO:0007669"/>
    <property type="project" value="TreeGrafter"/>
</dbReference>
<feature type="domain" description="HTH lacI-type" evidence="4">
    <location>
        <begin position="1"/>
        <end position="55"/>
    </location>
</feature>
<evidence type="ECO:0000256" key="1">
    <source>
        <dbReference type="ARBA" id="ARBA00023015"/>
    </source>
</evidence>
<organism evidence="5 6">
    <name type="scientific">Devosia pacifica</name>
    <dbReference type="NCBI Taxonomy" id="1335967"/>
    <lineage>
        <taxon>Bacteria</taxon>
        <taxon>Pseudomonadati</taxon>
        <taxon>Pseudomonadota</taxon>
        <taxon>Alphaproteobacteria</taxon>
        <taxon>Hyphomicrobiales</taxon>
        <taxon>Devosiaceae</taxon>
        <taxon>Devosia</taxon>
    </lineage>
</organism>
<dbReference type="Gene3D" id="1.10.260.40">
    <property type="entry name" value="lambda repressor-like DNA-binding domains"/>
    <property type="match status" value="1"/>
</dbReference>
<sequence>MKLKDLALHLGLSQTTVSRALNGYPEVKESTRILVNEAAARLGYRPNASARMLATGRAGAIGMVLRGSEEFGPHTSEFLGGLGGRLAEEEVDILVTTVDSYQDELAAYRRAAASRKVDAMVLHSPKLFDERAQLLFDLKVPFVLHGRTDIGKEVAWFDIDNQGAVERATSHLLDLGHRRIALLNGVKGRTFAEHREAGYRLALSSRDLPVEAALMTNSTFTDEVAFRLAQSMLEQNHRPTAFLAGSMMTALGVFRAIRQAGLELGSDVSMIAHDDVFPYLNADNMYPTMSTTRSSIRQAGIRIAELLLQLLAGKPAGAIHEEWPVELVLRQSTAAPRPIAPAKAYSAS</sequence>